<keyword evidence="1" id="KW-0393">Immunoglobulin domain</keyword>
<comment type="caution">
    <text evidence="4">The sequence shown here is derived from an EMBL/GenBank/DDBJ whole genome shotgun (WGS) entry which is preliminary data.</text>
</comment>
<feature type="region of interest" description="Disordered" evidence="2">
    <location>
        <begin position="275"/>
        <end position="298"/>
    </location>
</feature>
<dbReference type="InterPro" id="IPR036116">
    <property type="entry name" value="FN3_sf"/>
</dbReference>
<feature type="domain" description="Fibronectin type-III" evidence="3">
    <location>
        <begin position="292"/>
        <end position="341"/>
    </location>
</feature>
<dbReference type="PANTHER" id="PTHR14340:SF9">
    <property type="entry name" value="FIBRONECTIN TYPE-III DOMAIN-CONTAINING PROTEIN"/>
    <property type="match status" value="1"/>
</dbReference>
<sequence length="341" mass="37735">SCTIQWSPPEDDGGAPLKNYLVEKREATRTSWSRADKISPEITTHCIQSLNEGAEFYFRVIAENKVGPSEPLEMDKAVKIKSPYDKPSAPEGPLKVSEVGEKSAMLSWQPPRSDGGLPISGYTLQFKESRRSTWMTFKEVSAEETSVTLTGLVPDTEYVAQVMAVNKEGSSPCLLSEPIRPKRVLAVPSAPKSVHIRNMGKDNLTLEWSAPESDGGSRIKKYLVEKSKMGSDKWTKVSTVDSYKTFQAVSDLEQEVEWLFAVSAINEVGQSERAVTSKPVKLDKPIEPPSAPIGPMEFSNITKKGGRVSWKPSSNDGGSPITHYSVEKRETWKSTWVPVER</sequence>
<dbReference type="PROSITE" id="PS50853">
    <property type="entry name" value="FN3"/>
    <property type="match status" value="4"/>
</dbReference>
<dbReference type="SMART" id="SM00060">
    <property type="entry name" value="FN3"/>
    <property type="match status" value="3"/>
</dbReference>
<dbReference type="GO" id="GO:0030017">
    <property type="term" value="C:sarcomere"/>
    <property type="evidence" value="ECO:0007669"/>
    <property type="project" value="UniProtKB-ARBA"/>
</dbReference>
<proteinExistence type="predicted"/>
<feature type="non-terminal residue" evidence="4">
    <location>
        <position position="1"/>
    </location>
</feature>
<dbReference type="PRINTS" id="PR00014">
    <property type="entry name" value="FNTYPEIII"/>
</dbReference>
<protein>
    <recommendedName>
        <fullName evidence="3">Fibronectin type-III domain-containing protein</fullName>
    </recommendedName>
</protein>
<feature type="non-terminal residue" evidence="4">
    <location>
        <position position="341"/>
    </location>
</feature>
<dbReference type="OrthoDB" id="504170at2759"/>
<dbReference type="SUPFAM" id="SSF49265">
    <property type="entry name" value="Fibronectin type III"/>
    <property type="match status" value="3"/>
</dbReference>
<organism evidence="4 5">
    <name type="scientific">Elysia chlorotica</name>
    <name type="common">Eastern emerald elysia</name>
    <name type="synonym">Sea slug</name>
    <dbReference type="NCBI Taxonomy" id="188477"/>
    <lineage>
        <taxon>Eukaryota</taxon>
        <taxon>Metazoa</taxon>
        <taxon>Spiralia</taxon>
        <taxon>Lophotrochozoa</taxon>
        <taxon>Mollusca</taxon>
        <taxon>Gastropoda</taxon>
        <taxon>Heterobranchia</taxon>
        <taxon>Euthyneura</taxon>
        <taxon>Panpulmonata</taxon>
        <taxon>Sacoglossa</taxon>
        <taxon>Placobranchoidea</taxon>
        <taxon>Plakobranchidae</taxon>
        <taxon>Elysia</taxon>
    </lineage>
</organism>
<evidence type="ECO:0000259" key="3">
    <source>
        <dbReference type="PROSITE" id="PS50853"/>
    </source>
</evidence>
<dbReference type="STRING" id="188477.A0A3S1HFI5"/>
<dbReference type="InterPro" id="IPR003961">
    <property type="entry name" value="FN3_dom"/>
</dbReference>
<gene>
    <name evidence="4" type="ORF">EGW08_013891</name>
</gene>
<keyword evidence="5" id="KW-1185">Reference proteome</keyword>
<feature type="domain" description="Fibronectin type-III" evidence="3">
    <location>
        <begin position="1"/>
        <end position="83"/>
    </location>
</feature>
<dbReference type="EMBL" id="RQTK01000516">
    <property type="protein sequence ID" value="RUS78340.1"/>
    <property type="molecule type" value="Genomic_DNA"/>
</dbReference>
<evidence type="ECO:0000313" key="5">
    <source>
        <dbReference type="Proteomes" id="UP000271974"/>
    </source>
</evidence>
<evidence type="ECO:0000256" key="1">
    <source>
        <dbReference type="ARBA" id="ARBA00023319"/>
    </source>
</evidence>
<dbReference type="InterPro" id="IPR013783">
    <property type="entry name" value="Ig-like_fold"/>
</dbReference>
<dbReference type="AlphaFoldDB" id="A0A3S1HFI5"/>
<dbReference type="FunFam" id="2.60.40.10:FF:000056">
    <property type="entry name" value="twitchin isoform X4"/>
    <property type="match status" value="2"/>
</dbReference>
<feature type="domain" description="Fibronectin type-III" evidence="3">
    <location>
        <begin position="190"/>
        <end position="285"/>
    </location>
</feature>
<evidence type="ECO:0000313" key="4">
    <source>
        <dbReference type="EMBL" id="RUS78340.1"/>
    </source>
</evidence>
<dbReference type="PANTHER" id="PTHR14340">
    <property type="entry name" value="MICROFIBRIL-ASSOCIATED GLYCOPROTEIN 3"/>
    <property type="match status" value="1"/>
</dbReference>
<name>A0A3S1HFI5_ELYCH</name>
<dbReference type="CDD" id="cd00063">
    <property type="entry name" value="FN3"/>
    <property type="match status" value="4"/>
</dbReference>
<dbReference type="Pfam" id="PF00041">
    <property type="entry name" value="fn3"/>
    <property type="match status" value="3"/>
</dbReference>
<evidence type="ECO:0000256" key="2">
    <source>
        <dbReference type="SAM" id="MobiDB-lite"/>
    </source>
</evidence>
<accession>A0A3S1HFI5</accession>
<reference evidence="4 5" key="1">
    <citation type="submission" date="2019-01" db="EMBL/GenBank/DDBJ databases">
        <title>A draft genome assembly of the solar-powered sea slug Elysia chlorotica.</title>
        <authorList>
            <person name="Cai H."/>
            <person name="Li Q."/>
            <person name="Fang X."/>
            <person name="Li J."/>
            <person name="Curtis N.E."/>
            <person name="Altenburger A."/>
            <person name="Shibata T."/>
            <person name="Feng M."/>
            <person name="Maeda T."/>
            <person name="Schwartz J.A."/>
            <person name="Shigenobu S."/>
            <person name="Lundholm N."/>
            <person name="Nishiyama T."/>
            <person name="Yang H."/>
            <person name="Hasebe M."/>
            <person name="Li S."/>
            <person name="Pierce S.K."/>
            <person name="Wang J."/>
        </authorList>
    </citation>
    <scope>NUCLEOTIDE SEQUENCE [LARGE SCALE GENOMIC DNA]</scope>
    <source>
        <strain evidence="4">EC2010</strain>
        <tissue evidence="4">Whole organism of an adult</tissue>
    </source>
</reference>
<feature type="domain" description="Fibronectin type-III" evidence="3">
    <location>
        <begin position="90"/>
        <end position="184"/>
    </location>
</feature>
<dbReference type="Gene3D" id="2.60.40.10">
    <property type="entry name" value="Immunoglobulins"/>
    <property type="match status" value="4"/>
</dbReference>
<dbReference type="Proteomes" id="UP000271974">
    <property type="component" value="Unassembled WGS sequence"/>
</dbReference>